<dbReference type="PANTHER" id="PTHR12304">
    <property type="entry name" value="INOSINE-URIDINE PREFERRING NUCLEOSIDE HYDROLASE"/>
    <property type="match status" value="1"/>
</dbReference>
<evidence type="ECO:0000313" key="5">
    <source>
        <dbReference type="EMBL" id="KAH0555952.1"/>
    </source>
</evidence>
<comment type="caution">
    <text evidence="5">The sequence shown here is derived from an EMBL/GenBank/DDBJ whole genome shotgun (WGS) entry which is preliminary data.</text>
</comment>
<sequence>MAPIRRIIIDTDPGIDDVLAILLALAASPEEVEVILLSITFGNAGVQCCVRNAVALFHVIEKELEWRRNRGQLEGFDSLKAFRPIIAVGAERPLEDQLLLADFFHGADGLAGVHSTVSALDVDHLIHQNCRLKGEKSTQHPHLTPDESWKTLFEMRPGSEATNPQASAFSTSSFVASKLAAHKEILRVLRENDPDTITIVAIGPLTNLALAAAEDLETFLRVKEVVVMGGAVQAKGNKTSASSVPANGLAACASWTDAPAAMPPTEKSTSATSMDGWIRRRAIA</sequence>
<organism evidence="5 6">
    <name type="scientific">Trichoglossum hirsutum</name>
    <dbReference type="NCBI Taxonomy" id="265104"/>
    <lineage>
        <taxon>Eukaryota</taxon>
        <taxon>Fungi</taxon>
        <taxon>Dikarya</taxon>
        <taxon>Ascomycota</taxon>
        <taxon>Pezizomycotina</taxon>
        <taxon>Geoglossomycetes</taxon>
        <taxon>Geoglossales</taxon>
        <taxon>Geoglossaceae</taxon>
        <taxon>Trichoglossum</taxon>
    </lineage>
</organism>
<keyword evidence="6" id="KW-1185">Reference proteome</keyword>
<dbReference type="AlphaFoldDB" id="A0A9P8L7Y5"/>
<dbReference type="GO" id="GO:0005829">
    <property type="term" value="C:cytosol"/>
    <property type="evidence" value="ECO:0007669"/>
    <property type="project" value="TreeGrafter"/>
</dbReference>
<dbReference type="PANTHER" id="PTHR12304:SF56">
    <property type="entry name" value="HYDROLASE, PUTATIVE (AFU_ORTHOLOGUE AFUA_1G11790)-RELATED"/>
    <property type="match status" value="1"/>
</dbReference>
<name>A0A9P8L7Y5_9PEZI</name>
<dbReference type="GO" id="GO:0006152">
    <property type="term" value="P:purine nucleoside catabolic process"/>
    <property type="evidence" value="ECO:0007669"/>
    <property type="project" value="TreeGrafter"/>
</dbReference>
<dbReference type="SUPFAM" id="SSF53590">
    <property type="entry name" value="Nucleoside hydrolase"/>
    <property type="match status" value="1"/>
</dbReference>
<dbReference type="InterPro" id="IPR036452">
    <property type="entry name" value="Ribo_hydro-like"/>
</dbReference>
<dbReference type="EMBL" id="JAGHQM010001288">
    <property type="protein sequence ID" value="KAH0555952.1"/>
    <property type="molecule type" value="Genomic_DNA"/>
</dbReference>
<gene>
    <name evidence="5" type="ORF">GP486_006102</name>
</gene>
<protein>
    <recommendedName>
        <fullName evidence="4">Inosine/uridine-preferring nucleoside hydrolase domain-containing protein</fullName>
    </recommendedName>
</protein>
<dbReference type="GO" id="GO:0008477">
    <property type="term" value="F:purine nucleosidase activity"/>
    <property type="evidence" value="ECO:0007669"/>
    <property type="project" value="TreeGrafter"/>
</dbReference>
<evidence type="ECO:0000313" key="6">
    <source>
        <dbReference type="Proteomes" id="UP000750711"/>
    </source>
</evidence>
<dbReference type="InterPro" id="IPR001910">
    <property type="entry name" value="Inosine/uridine_hydrolase_dom"/>
</dbReference>
<keyword evidence="2" id="KW-0378">Hydrolase</keyword>
<evidence type="ECO:0000256" key="1">
    <source>
        <dbReference type="ARBA" id="ARBA00009176"/>
    </source>
</evidence>
<dbReference type="InterPro" id="IPR023186">
    <property type="entry name" value="IUNH"/>
</dbReference>
<evidence type="ECO:0000259" key="4">
    <source>
        <dbReference type="Pfam" id="PF01156"/>
    </source>
</evidence>
<comment type="similarity">
    <text evidence="1">Belongs to the IUNH family.</text>
</comment>
<dbReference type="Proteomes" id="UP000750711">
    <property type="component" value="Unassembled WGS sequence"/>
</dbReference>
<evidence type="ECO:0000256" key="3">
    <source>
        <dbReference type="ARBA" id="ARBA00023295"/>
    </source>
</evidence>
<keyword evidence="3" id="KW-0326">Glycosidase</keyword>
<proteinExistence type="inferred from homology"/>
<dbReference type="Gene3D" id="3.90.245.10">
    <property type="entry name" value="Ribonucleoside hydrolase-like"/>
    <property type="match status" value="1"/>
</dbReference>
<accession>A0A9P8L7Y5</accession>
<reference evidence="5" key="1">
    <citation type="submission" date="2021-03" db="EMBL/GenBank/DDBJ databases">
        <title>Comparative genomics and phylogenomic investigation of the class Geoglossomycetes provide insights into ecological specialization and systematics.</title>
        <authorList>
            <person name="Melie T."/>
            <person name="Pirro S."/>
            <person name="Miller A.N."/>
            <person name="Quandt A."/>
        </authorList>
    </citation>
    <scope>NUCLEOTIDE SEQUENCE</scope>
    <source>
        <strain evidence="5">CAQ_001_2017</strain>
    </source>
</reference>
<evidence type="ECO:0000256" key="2">
    <source>
        <dbReference type="ARBA" id="ARBA00022801"/>
    </source>
</evidence>
<feature type="domain" description="Inosine/uridine-preferring nucleoside hydrolase" evidence="4">
    <location>
        <begin position="7"/>
        <end position="241"/>
    </location>
</feature>
<dbReference type="Pfam" id="PF01156">
    <property type="entry name" value="IU_nuc_hydro"/>
    <property type="match status" value="1"/>
</dbReference>